<dbReference type="GeneTree" id="ENSGT00940000156984"/>
<dbReference type="OMA" id="XAMYREP"/>
<dbReference type="SMART" id="SM00442">
    <property type="entry name" value="FGF"/>
    <property type="match status" value="1"/>
</dbReference>
<dbReference type="InterPro" id="IPR008996">
    <property type="entry name" value="IL1/FGF"/>
</dbReference>
<evidence type="ECO:0000313" key="4">
    <source>
        <dbReference type="Proteomes" id="UP000694388"/>
    </source>
</evidence>
<reference evidence="3" key="2">
    <citation type="submission" date="2025-09" db="UniProtKB">
        <authorList>
            <consortium name="Ensembl"/>
        </authorList>
    </citation>
    <scope>IDENTIFICATION</scope>
</reference>
<dbReference type="PRINTS" id="PR00262">
    <property type="entry name" value="IL1HBGF"/>
</dbReference>
<evidence type="ECO:0000313" key="3">
    <source>
        <dbReference type="Ensembl" id="ENSEBUP00000011959.1"/>
    </source>
</evidence>
<dbReference type="Pfam" id="PF00167">
    <property type="entry name" value="FGF"/>
    <property type="match status" value="1"/>
</dbReference>
<sequence length="175" mass="19605">MWFLWDIAERGMHMLQCICGKGSKSPSNPRALFNLIPVGLRVVAIQGVKTGLYLAMNSHGFLYTSDRFTPECKFKESVYQNYYVIYSSTLYKQHESGRSWFLGLNHEGHVMKGNHVKKTKAASHFIPKPVEVAMYREPSLHNVGDSPLMLHSVTRVSAMPLAMNGGSVSSRLKAA</sequence>
<dbReference type="Gene3D" id="2.80.10.50">
    <property type="match status" value="1"/>
</dbReference>
<name>A0A8C4Q9D3_EPTBU</name>
<dbReference type="SUPFAM" id="SSF50353">
    <property type="entry name" value="Cytokine"/>
    <property type="match status" value="1"/>
</dbReference>
<dbReference type="PRINTS" id="PR00263">
    <property type="entry name" value="HBGFFGF"/>
</dbReference>
<protein>
    <recommendedName>
        <fullName evidence="2">Fibroblast growth factor</fullName>
        <shortName evidence="2">FGF</shortName>
    </recommendedName>
</protein>
<evidence type="ECO:0000256" key="2">
    <source>
        <dbReference type="RuleBase" id="RU049442"/>
    </source>
</evidence>
<dbReference type="AlphaFoldDB" id="A0A8C4Q9D3"/>
<dbReference type="PROSITE" id="PS00247">
    <property type="entry name" value="HBGF_FGF"/>
    <property type="match status" value="1"/>
</dbReference>
<dbReference type="Proteomes" id="UP000694388">
    <property type="component" value="Unplaced"/>
</dbReference>
<dbReference type="Ensembl" id="ENSEBUT00000012535.1">
    <property type="protein sequence ID" value="ENSEBUP00000011959.1"/>
    <property type="gene ID" value="ENSEBUG00000007647.1"/>
</dbReference>
<organism evidence="3 4">
    <name type="scientific">Eptatretus burgeri</name>
    <name type="common">Inshore hagfish</name>
    <dbReference type="NCBI Taxonomy" id="7764"/>
    <lineage>
        <taxon>Eukaryota</taxon>
        <taxon>Metazoa</taxon>
        <taxon>Chordata</taxon>
        <taxon>Craniata</taxon>
        <taxon>Vertebrata</taxon>
        <taxon>Cyclostomata</taxon>
        <taxon>Myxini</taxon>
        <taxon>Myxiniformes</taxon>
        <taxon>Myxinidae</taxon>
        <taxon>Eptatretinae</taxon>
        <taxon>Eptatretus</taxon>
    </lineage>
</organism>
<proteinExistence type="inferred from homology"/>
<comment type="similarity">
    <text evidence="1 2">Belongs to the heparin-binding growth factors family.</text>
</comment>
<keyword evidence="4" id="KW-1185">Reference proteome</keyword>
<reference evidence="3" key="1">
    <citation type="submission" date="2025-08" db="UniProtKB">
        <authorList>
            <consortium name="Ensembl"/>
        </authorList>
    </citation>
    <scope>IDENTIFICATION</scope>
</reference>
<dbReference type="InterPro" id="IPR002209">
    <property type="entry name" value="Fibroblast_GF_fam"/>
</dbReference>
<dbReference type="PANTHER" id="PTHR11486">
    <property type="entry name" value="FIBROBLAST GROWTH FACTOR"/>
    <property type="match status" value="1"/>
</dbReference>
<dbReference type="GO" id="GO:0008083">
    <property type="term" value="F:growth factor activity"/>
    <property type="evidence" value="ECO:0007669"/>
    <property type="project" value="InterPro"/>
</dbReference>
<accession>A0A8C4Q9D3</accession>
<evidence type="ECO:0000256" key="1">
    <source>
        <dbReference type="ARBA" id="ARBA00007936"/>
    </source>
</evidence>